<dbReference type="RefSeq" id="WP_214171733.1">
    <property type="nucleotide sequence ID" value="NZ_JAHCVJ010000004.1"/>
</dbReference>
<protein>
    <submittedName>
        <fullName evidence="2">DUF1318 domain-containing protein</fullName>
    </submittedName>
</protein>
<reference evidence="2 3" key="1">
    <citation type="submission" date="2021-05" db="EMBL/GenBank/DDBJ databases">
        <title>The draft genome of Geobacter pelophilus DSM 12255.</title>
        <authorList>
            <person name="Xu Z."/>
            <person name="Masuda Y."/>
            <person name="Itoh H."/>
            <person name="Senoo K."/>
        </authorList>
    </citation>
    <scope>NUCLEOTIDE SEQUENCE [LARGE SCALE GENOMIC DNA]</scope>
    <source>
        <strain evidence="2 3">DSM 12255</strain>
    </source>
</reference>
<dbReference type="Proteomes" id="UP000811899">
    <property type="component" value="Unassembled WGS sequence"/>
</dbReference>
<dbReference type="EMBL" id="JAHCVJ010000004">
    <property type="protein sequence ID" value="MBT0664961.1"/>
    <property type="molecule type" value="Genomic_DNA"/>
</dbReference>
<dbReference type="PROSITE" id="PS51257">
    <property type="entry name" value="PROKAR_LIPOPROTEIN"/>
    <property type="match status" value="1"/>
</dbReference>
<dbReference type="AlphaFoldDB" id="A0AAW4LCR5"/>
<evidence type="ECO:0000313" key="3">
    <source>
        <dbReference type="Proteomes" id="UP000811899"/>
    </source>
</evidence>
<name>A0AAW4LCR5_9BACT</name>
<sequence length="219" mass="23737">MKILKLLLAGVSGLLVSCAIITVNVYFPEKAVKDAYKSVDEMMLKSGGDKSVPLDKQPGDTNKPPEDKPLSRLFNRIPSFSFVAAAHAAENVADDLAVELAGMPEVSKAYEDMNRNLKRLHELFASGAVGLSSQGLISVKDKAKVTPQDEALVKGENESRKVVITGMAKAILKISKQPVTKAAMDQLLGKSAASYAETKRDEAKPGWWIQLANGRWVQK</sequence>
<keyword evidence="3" id="KW-1185">Reference proteome</keyword>
<organism evidence="2 3">
    <name type="scientific">Geoanaerobacter pelophilus</name>
    <dbReference type="NCBI Taxonomy" id="60036"/>
    <lineage>
        <taxon>Bacteria</taxon>
        <taxon>Pseudomonadati</taxon>
        <taxon>Thermodesulfobacteriota</taxon>
        <taxon>Desulfuromonadia</taxon>
        <taxon>Geobacterales</taxon>
        <taxon>Geobacteraceae</taxon>
        <taxon>Geoanaerobacter</taxon>
    </lineage>
</organism>
<evidence type="ECO:0000256" key="1">
    <source>
        <dbReference type="SAM" id="MobiDB-lite"/>
    </source>
</evidence>
<dbReference type="Pfam" id="PF07027">
    <property type="entry name" value="DUF1318"/>
    <property type="match status" value="1"/>
</dbReference>
<dbReference type="InterPro" id="IPR008309">
    <property type="entry name" value="YdbL"/>
</dbReference>
<proteinExistence type="predicted"/>
<accession>A0AAW4LCR5</accession>
<gene>
    <name evidence="2" type="ORF">KI809_11695</name>
</gene>
<evidence type="ECO:0000313" key="2">
    <source>
        <dbReference type="EMBL" id="MBT0664961.1"/>
    </source>
</evidence>
<feature type="region of interest" description="Disordered" evidence="1">
    <location>
        <begin position="47"/>
        <end position="70"/>
    </location>
</feature>
<comment type="caution">
    <text evidence="2">The sequence shown here is derived from an EMBL/GenBank/DDBJ whole genome shotgun (WGS) entry which is preliminary data.</text>
</comment>